<dbReference type="InterPro" id="IPR000328">
    <property type="entry name" value="GP41-like"/>
</dbReference>
<keyword evidence="30 33" id="KW-0449">Lipoprotein</keyword>
<dbReference type="FunFam" id="1.10.287.210:FF:000001">
    <property type="entry name" value="Envelope glycoprotein gp160"/>
    <property type="match status" value="1"/>
</dbReference>
<dbReference type="FunFam" id="1.20.5.490:FF:000001">
    <property type="entry name" value="Envelope glycoprotein gp160"/>
    <property type="match status" value="1"/>
</dbReference>
<comment type="subunit">
    <text evidence="33">The mature envelope protein (Env) consists of a homotrimer of non-covalently associated gp120-gp41 heterodimers. The resulting complex protrudes from the virus surface as a spike. There seems to be as few as 10 spikes on the average virion. Surface protein gp120 interacts with host CD4, CCR5 and CXCR4. Gp120 also interacts with the C-type lectins CD209/DC-SIGN and CLEC4M/DC-SIGNR (collectively referred to as DC-SIGN(R)). Gp120 and gp41 interact with GalCer. Gp120 interacts with host ITGA4/ITGB7 complex; on CD4+ T-cells, this interaction results in rapid activation of integrin ITGAL/LFA-1, which facilitates efficient cell-to-cell spreading of HIV-1. Gp120 interacts with cell-associated heparan sulfate; this interaction increases virus infectivity on permissive cells and may be involved in infection of CD4- cells.</text>
</comment>
<feature type="domain" description="Human immunodeficiency virus 1 envelope glycoprotein Gp120" evidence="36">
    <location>
        <begin position="33"/>
        <end position="518"/>
    </location>
</feature>
<comment type="domain">
    <text evidence="33">The membrane proximal external region (MPER) present in gp41 is a tryptophan-rich region recognized by the antibodies 2F5, Z13, and 4E10. MPER seems to play a role in fusion.</text>
</comment>
<comment type="subcellular location">
    <molecule>Transmembrane protein gp41</molecule>
    <subcellularLocation>
        <location evidence="33">Virion membrane</location>
        <topology evidence="33">Single-pass type I membrane protein</topology>
    </subcellularLocation>
    <subcellularLocation>
        <location evidence="33">Host cell membrane</location>
        <topology evidence="33">Single-pass type I membrane protein</topology>
    </subcellularLocation>
    <subcellularLocation>
        <location evidence="33">Host endosome membrane</location>
        <topology evidence="33">Single-pass type I membrane protein</topology>
    </subcellularLocation>
    <text evidence="33">It is probably concentrated at the site of budding and incorporated into the virions possibly by contacts between the cytoplasmic tail of Env and the N-terminus of Gag.</text>
</comment>
<evidence type="ECO:0000256" key="34">
    <source>
        <dbReference type="RuleBase" id="RU363095"/>
    </source>
</evidence>
<keyword evidence="18 33" id="KW-0946">Virion</keyword>
<evidence type="ECO:0000256" key="29">
    <source>
        <dbReference type="ARBA" id="ARBA00023280"/>
    </source>
</evidence>
<comment type="PTM">
    <text evidence="33">Highly glycosylated by host. The high number of glycan on the protein is reffered to as 'glycan shield' because it contributes to hide protein sequence from adaptive immune system.</text>
</comment>
<feature type="transmembrane region" description="Helical" evidence="34">
    <location>
        <begin position="686"/>
        <end position="713"/>
    </location>
</feature>
<feature type="coiled-coil region" evidence="33">
    <location>
        <begin position="641"/>
        <end position="675"/>
    </location>
</feature>
<dbReference type="Pfam" id="PF00517">
    <property type="entry name" value="GP41"/>
    <property type="match status" value="1"/>
</dbReference>
<dbReference type="HAMAP" id="MF_04083">
    <property type="entry name" value="HIV_ENV"/>
    <property type="match status" value="1"/>
</dbReference>
<evidence type="ECO:0000256" key="8">
    <source>
        <dbReference type="ARBA" id="ARBA00022510"/>
    </source>
</evidence>
<keyword evidence="7 33" id="KW-1168">Fusion of virus membrane with host membrane</keyword>
<evidence type="ECO:0000256" key="33">
    <source>
        <dbReference type="HAMAP-Rule" id="MF_04083"/>
    </source>
</evidence>
<dbReference type="FunFam" id="2.170.40.20:FF:000001">
    <property type="entry name" value="Envelope glycoprotein gp160"/>
    <property type="match status" value="1"/>
</dbReference>
<comment type="function">
    <text evidence="33">Envelope glycoprotein gp160: Oligomerizes in the host endoplasmic reticulum into predominantly trimers. In a second time, gp160 transits in the host Golgi, where glycosylation is completed. The precursor is then proteolytically cleaved in the trans-Golgi and thereby activated by cellular furin or furin-like proteases to produce gp120 and gp41.</text>
</comment>
<dbReference type="EMBL" id="KX693734">
    <property type="protein sequence ID" value="AOK88098.1"/>
    <property type="molecule type" value="Genomic_DNA"/>
</dbReference>
<dbReference type="GO" id="GO:0019031">
    <property type="term" value="C:viral envelope"/>
    <property type="evidence" value="ECO:0007669"/>
    <property type="project" value="UniProtKB-KW"/>
</dbReference>
<proteinExistence type="inferred from homology"/>
<organism evidence="38">
    <name type="scientific">Human immunodeficiency virus type 1</name>
    <name type="common">HIV-1</name>
    <dbReference type="NCBI Taxonomy" id="11676"/>
    <lineage>
        <taxon>Viruses</taxon>
        <taxon>Riboviria</taxon>
        <taxon>Pararnavirae</taxon>
        <taxon>Artverviricota</taxon>
        <taxon>Revtraviricetes</taxon>
        <taxon>Ortervirales</taxon>
        <taxon>Retroviridae</taxon>
        <taxon>Orthoretrovirinae</taxon>
        <taxon>Lentivirus</taxon>
        <taxon>Lentivirus humimdef1</taxon>
    </lineage>
</organism>
<evidence type="ECO:0000256" key="27">
    <source>
        <dbReference type="ARBA" id="ARBA00023157"/>
    </source>
</evidence>
<feature type="short sequence motif" description="YXXL motif; contains endocytosis signal" evidence="33">
    <location>
        <begin position="720"/>
        <end position="723"/>
    </location>
</feature>
<feature type="disulfide bond" evidence="33">
    <location>
        <begin position="53"/>
        <end position="73"/>
    </location>
</feature>
<keyword evidence="14 33" id="KW-0812">Transmembrane</keyword>
<comment type="PTM">
    <text evidence="33">Specific enzymatic cleavages in vivo yield mature proteins. Envelope glycoproteins are synthesized as a inactive precursor that is heavily N-glycosylated and processed likely by host cell furin in the Golgi to yield the mature SU and TM proteins. The cleavage site between SU and TM requires the minimal sequence [KR]-X-[KR]-R. About 2 of the 9 disulfide bonds of gp41 are reduced by P4HB/PDI, following binding to CD4 receptor.</text>
</comment>
<feature type="chain" id="PRO_5023313128" description="Transmembrane protein gp41" evidence="33">
    <location>
        <begin position="519"/>
        <end position="864"/>
    </location>
</feature>
<evidence type="ECO:0000256" key="13">
    <source>
        <dbReference type="ARBA" id="ARBA00022685"/>
    </source>
</evidence>
<comment type="similarity">
    <text evidence="33">Belongs to the HIV-1 env protein family.</text>
</comment>
<dbReference type="GO" id="GO:0055036">
    <property type="term" value="C:virion membrane"/>
    <property type="evidence" value="ECO:0007669"/>
    <property type="project" value="UniProtKB-SubCell"/>
</dbReference>
<evidence type="ECO:0000256" key="6">
    <source>
        <dbReference type="ARBA" id="ARBA00004650"/>
    </source>
</evidence>
<dbReference type="GO" id="GO:1903908">
    <property type="term" value="P:positive regulation of plasma membrane raft polarization"/>
    <property type="evidence" value="ECO:0007669"/>
    <property type="project" value="UniProtKB-UniRule"/>
</dbReference>
<evidence type="ECO:0000256" key="4">
    <source>
        <dbReference type="ARBA" id="ARBA00004563"/>
    </source>
</evidence>
<evidence type="ECO:0000256" key="16">
    <source>
        <dbReference type="ARBA" id="ARBA00022729"/>
    </source>
</evidence>
<evidence type="ECO:0000256" key="25">
    <source>
        <dbReference type="ARBA" id="ARBA00023136"/>
    </source>
</evidence>
<dbReference type="InterPro" id="IPR037527">
    <property type="entry name" value="Gp160"/>
</dbReference>
<evidence type="ECO:0000256" key="1">
    <source>
        <dbReference type="ARBA" id="ARBA00004402"/>
    </source>
</evidence>
<comment type="function">
    <text evidence="33">Surface protein gp120: Attaches the virus to the host lymphoid cell by binding to the primary receptor CD4. This interaction induces a structural rearrangement creating a high affinity binding site for a chemokine coreceptor like CXCR4 and/or CCR5. Acts as a ligand for CD209/DC-SIGN and CLEC4M/DC-SIGNR, which are respectively found on dendritic cells (DCs), and on endothelial cells of liver sinusoids and lymph node sinuses. These interactions allow capture of viral particles at mucosal surfaces by these cells and subsequent transmission to permissive cells. HIV subverts the migration properties of dendritic cells to gain access to CD4+ T-cells in lymph nodes. Virus transmission to permissive T-cells occurs either in trans (without DCs infection, through viral capture and transmission), or in cis (following DCs productive infection, through the usual CD4-gp120 interaction), thereby inducing a robust infection. In trans infection, bound virions remain infectious over days and it is proposed that they are not degraded, but protected in non-lysosomal acidic organelles within the DCs close to the cell membrane thus contributing to the viral infectious potential during DCs' migration from the periphery to the lymphoid tissues. On arrival at lymphoid tissues, intact virions recycle back to DCs' cell surface allowing virus transmission to CD4+ T-cells.</text>
</comment>
<evidence type="ECO:0000256" key="23">
    <source>
        <dbReference type="ARBA" id="ARBA00023046"/>
    </source>
</evidence>
<dbReference type="InterPro" id="IPR000777">
    <property type="entry name" value="HIV1_Gp120"/>
</dbReference>
<dbReference type="FunFam" id="2.170.40.20:FF:000003">
    <property type="entry name" value="Envelope glycoprotein gp160"/>
    <property type="match status" value="1"/>
</dbReference>
<dbReference type="GO" id="GO:0019064">
    <property type="term" value="P:fusion of virus membrane with host plasma membrane"/>
    <property type="evidence" value="ECO:0007669"/>
    <property type="project" value="UniProtKB-UniRule"/>
</dbReference>
<gene>
    <name evidence="33 38" type="primary">env</name>
</gene>
<dbReference type="GO" id="GO:0016020">
    <property type="term" value="C:membrane"/>
    <property type="evidence" value="ECO:0007669"/>
    <property type="project" value="UniProtKB-UniRule"/>
</dbReference>
<evidence type="ECO:0000256" key="19">
    <source>
        <dbReference type="ARBA" id="ARBA00022870"/>
    </source>
</evidence>
<evidence type="ECO:0000256" key="35">
    <source>
        <dbReference type="SAM" id="MobiDB-lite"/>
    </source>
</evidence>
<evidence type="ECO:0000256" key="31">
    <source>
        <dbReference type="ARBA" id="ARBA00023296"/>
    </source>
</evidence>
<keyword evidence="13 33" id="KW-0165">Cleavage on pair of basic residues</keyword>
<keyword evidence="16 33" id="KW-0732">Signal</keyword>
<keyword evidence="20 33" id="KW-0261">Viral envelope protein</keyword>
<feature type="region of interest" description="MPER; binding to GalCer" evidence="33">
    <location>
        <begin position="670"/>
        <end position="691"/>
    </location>
</feature>
<dbReference type="GO" id="GO:0039654">
    <property type="term" value="P:fusion of virus membrane with host endosome membrane"/>
    <property type="evidence" value="ECO:0007669"/>
    <property type="project" value="UniProtKB-UniRule"/>
</dbReference>
<keyword evidence="19 33" id="KW-1043">Host membrane</keyword>
<reference evidence="38" key="1">
    <citation type="submission" date="2016-08" db="EMBL/GenBank/DDBJ databases">
        <title>Escape from humoral immunity is associated with treatment failure in HIV-1-infected patients receiving long-term antiretroviral therapy: implication for predicting treatment outcome and designing individual therapeutic regimen.</title>
        <authorList>
            <person name="Ouyang Y."/>
            <person name="Yin Q."/>
            <person name="Li Z."/>
            <person name="Ma L."/>
        </authorList>
    </citation>
    <scope>NUCLEOTIDE SEQUENCE</scope>
    <source>
        <strain evidence="38">2361-2-10</strain>
    </source>
</reference>
<evidence type="ECO:0000256" key="12">
    <source>
        <dbReference type="ARBA" id="ARBA00022595"/>
    </source>
</evidence>
<name>A0A1C8Z390_HV1</name>
<feature type="disulfide bond" evidence="33">
    <location>
        <begin position="238"/>
        <end position="249"/>
    </location>
</feature>
<dbReference type="GO" id="GO:0005198">
    <property type="term" value="F:structural molecule activity"/>
    <property type="evidence" value="ECO:0007669"/>
    <property type="project" value="UniProtKB-UniRule"/>
</dbReference>
<dbReference type="GO" id="GO:1903911">
    <property type="term" value="P:positive regulation of receptor clustering"/>
    <property type="evidence" value="ECO:0007669"/>
    <property type="project" value="UniProtKB-UniRule"/>
</dbReference>
<sequence>MRVTGIRKNYQHLWRWGTMLLGMLMICSAAENLWVTVYYGVPVWKEATTTLFCASDAKAYETEVHNVWATHACVPTDPNPQEVVLENVTENFNMWKNDMVEQMHEDIISLWDQSLKPCVKLTPLCVTLNCTNVTTTNTSGSTTNNNTINNSSAAEGGGMKNCSFNITTSIKTKVKDYALLYEHDIVKIDSKNASQKDNTSYRLISCNTSVITQACPKVSFEPIPIHYCTPAGFAILKCNNKEFNGTGPCTNVSTVQCTHGIRPVVSTQLLLNGSLAEEEVVIRSSNFTNNARIIIVQLNESVEINCTRPNNNTRKSIPLGPGKAWYTTGQIIGNIRQAYCSINGTKWTDTLKQITKKLRERFVNKTIIFNQSAGGDPEIAMHHFNCGGEFFYCNTSQLFNSTWEVNSTGTWNDNTGNDTITLPCRIKQIVNMWQEVGKAMYAPPIRGQINCSSKITGLLLTRDGGNKTNSTTETFRPGGGDMRDNWRSELYKYKVVKLEPLGVAPTEAKRRVVQREKRAVGTIGAMFLGFLGAAGSTMGAASITLTVQARQLLSGIVQQQRNLLRAIEAQQHMLQLTVWGIKQLQARVLAVERYLGDQQLLGIWGCSGKLICTTAVPWNASWSNRSLNEIWNNMTWMEWEREINNYTKEIYTLIEISQNQQEKNELELLKLDEWASLWNWFDITKWLWYIKIFIMIVGGLVGLRIVFAVLSIVNRVRQGYSPLSLQTRLPTQRGPGRPEGIEEEGGEQDRGRSERLVNGFLILFWEDLRNLCLFSYHHLRDLLLIVARIVELLGRRGWGALKYLWNLLQYWVQELKNSAVSLLNTTAIAVAEGTDRIIEVAQRAYRAILHIPRRIRQGLERALV</sequence>
<comment type="function">
    <text evidence="33">Transmembrane protein gp41: Acts as a class I viral fusion protein. Under the current model, the protein has at least 3 conformational states: pre-fusion native state, pre-hairpin intermediate state, and post-fusion hairpin state. During fusion of viral and target intracellular membranes, the coiled coil regions (heptad repeats) assume a trimer-of-hairpins structure, positioning the fusion peptide in close proximity to the C-terminal region of the ectodomain. The formation of this structure appears to drive apposition and subsequent fusion of viral and target cell membranes. Complete fusion occurs in host cell endosomes and is dynamin-dependent, however some lipid transfer might occur at the plasma membrane. The virus undergoes clathrin-dependent internalization long before endosomal fusion, thus minimizing the surface exposure of conserved viral epitopes during fusion and reducing the efficacy of inhibitors targeting these epitopes. Membranes fusion leads to delivery of the nucleocapsid into the cytoplasm.</text>
</comment>
<comment type="domain">
    <text evidence="33">The CD4-binding region is targeted by the antibody b12.</text>
</comment>
<dbReference type="GO" id="GO:0044175">
    <property type="term" value="C:host cell endosome membrane"/>
    <property type="evidence" value="ECO:0007669"/>
    <property type="project" value="UniProtKB-SubCell"/>
</dbReference>
<dbReference type="GO" id="GO:0020002">
    <property type="term" value="C:host cell plasma membrane"/>
    <property type="evidence" value="ECO:0007669"/>
    <property type="project" value="UniProtKB-SubCell"/>
</dbReference>
<comment type="subunit">
    <text evidence="32">The mature envelope protein (Env) consists of a homotrimer of non-covalently associated gp120-gp41 heterodimers. The resulting complex protrudes from the virus surface as a spike. There seems to be as few as 10 spikes on the average virion. Interacts with host CD4, CCR5 and CXCR4. Gp120 also interacts with the C-type lectins CD209/DC-SIGN and CLEC4M/DC-SIGNR (collectively referred to as DC-SIGN(R)). Gp120 and gp41 interact with GalCer. Gp120 interacts with host ITGA4/ITGB7 complex; on CD4+ T-cells, this interaction results in rapid activation of integrin ITGAL/LFA-1, which facilitates efficient cell-to-cell spreading of HIV-1. Gp120 interacts with cell-associated heparan sulfate; this interaction increases virus infectivity on permissive cells and may be involved in infection of CD4- cells.</text>
</comment>
<feature type="region of interest" description="Disordered" evidence="35">
    <location>
        <begin position="726"/>
        <end position="750"/>
    </location>
</feature>
<feature type="disulfide bond" evidence="33">
    <location>
        <begin position="228"/>
        <end position="257"/>
    </location>
</feature>
<dbReference type="Gene3D" id="1.10.287.210">
    <property type="match status" value="1"/>
</dbReference>
<accession>A0A1C8Z390</accession>
<feature type="transmembrane region" description="Helical" evidence="34">
    <location>
        <begin position="20"/>
        <end position="41"/>
    </location>
</feature>
<evidence type="ECO:0000256" key="3">
    <source>
        <dbReference type="ARBA" id="ARBA00004505"/>
    </source>
</evidence>
<dbReference type="InterPro" id="IPR036377">
    <property type="entry name" value="Gp120_core_sf"/>
</dbReference>
<keyword evidence="11 33" id="KW-0945">Host-virus interaction</keyword>
<dbReference type="Pfam" id="PF00516">
    <property type="entry name" value="GP120"/>
    <property type="match status" value="1"/>
</dbReference>
<evidence type="ECO:0000256" key="11">
    <source>
        <dbReference type="ARBA" id="ARBA00022581"/>
    </source>
</evidence>
<comment type="domain">
    <text evidence="33">The YXXL motif is involved in determining the exact site of viral release at the surface of infected mononuclear cells and promotes endocytosis. YXXL and di-leucine endocytosis motifs interact directly or indirectly with the clathrin adapter complexes, opperate independently, and their activities are not additive.</text>
</comment>
<evidence type="ECO:0000256" key="24">
    <source>
        <dbReference type="ARBA" id="ARBA00023054"/>
    </source>
</evidence>
<comment type="subcellular location">
    <molecule>Surface protein gp120</molecule>
    <subcellularLocation>
        <location evidence="33">Virion membrane</location>
        <topology evidence="33">Peripheral membrane protein</topology>
    </subcellularLocation>
    <subcellularLocation>
        <location evidence="33">Host cell membrane</location>
        <topology evidence="33">Peripheral membrane protein</topology>
    </subcellularLocation>
    <subcellularLocation>
        <location evidence="33">Host endosome membrane</location>
        <topology evidence="33">Single-pass type I membrane protein</topology>
    </subcellularLocation>
    <text evidence="33">The surface protein is not anchored to the viral envelope, but associates with the extravirion surface through its binding to TM. It is probably concentrated at the site of budding and incorporated into the virions possibly by contacts between the cytoplasmic tail of Env and the N-terminus of Gag.</text>
</comment>
<keyword evidence="29 33" id="KW-0899">Viral immunoevasion</keyword>
<dbReference type="GO" id="GO:0019062">
    <property type="term" value="P:virion attachment to host cell"/>
    <property type="evidence" value="ECO:0007669"/>
    <property type="project" value="UniProtKB-UniRule"/>
</dbReference>
<keyword evidence="22 33" id="KW-1133">Transmembrane helix</keyword>
<evidence type="ECO:0000259" key="36">
    <source>
        <dbReference type="Pfam" id="PF00516"/>
    </source>
</evidence>
<evidence type="ECO:0000313" key="38">
    <source>
        <dbReference type="EMBL" id="AOK88098.1"/>
    </source>
</evidence>
<evidence type="ECO:0000256" key="30">
    <source>
        <dbReference type="ARBA" id="ARBA00023288"/>
    </source>
</evidence>
<keyword evidence="17 33" id="KW-1161">Viral attachment to host cell</keyword>
<dbReference type="Gene3D" id="1.20.5.490">
    <property type="entry name" value="Single helix bin"/>
    <property type="match status" value="1"/>
</dbReference>
<dbReference type="SUPFAM" id="SSF58069">
    <property type="entry name" value="Virus ectodomain"/>
    <property type="match status" value="1"/>
</dbReference>
<feature type="domain" description="Retroviral envelope protein GP41-like" evidence="37">
    <location>
        <begin position="538"/>
        <end position="726"/>
    </location>
</feature>
<keyword evidence="24 33" id="KW-0175">Coiled coil</keyword>
<evidence type="ECO:0000256" key="14">
    <source>
        <dbReference type="ARBA" id="ARBA00022692"/>
    </source>
</evidence>
<evidence type="ECO:0000256" key="21">
    <source>
        <dbReference type="ARBA" id="ARBA00022890"/>
    </source>
</evidence>
<keyword evidence="12 33" id="KW-1162">Viral penetration into host cytoplasm</keyword>
<keyword evidence="21 33" id="KW-1164">Virus endocytosis by host</keyword>
<feature type="region of interest" description="CD4-binding loop" evidence="33">
    <location>
        <begin position="372"/>
        <end position="382"/>
    </location>
</feature>
<evidence type="ECO:0000256" key="20">
    <source>
        <dbReference type="ARBA" id="ARBA00022879"/>
    </source>
</evidence>
<comment type="miscellaneous">
    <text evidence="33">HIV-1 lineages are divided in three main groups, M (for Major), O (for Outlier), and N (for New, or Non-M, Non-O). The vast majority of strains found worldwide belong to the group M. Group O seems to be endemic to and largely confined to Cameroon and neighboring countries in West Central Africa, where these viruses represent a small minority of HIV-1 strains. The group N is represented by a limited number of isolates from Cameroonian persons. The group M is further subdivided in 9 clades or subtypes (A to D, F to H, J and K).</text>
</comment>
<comment type="PTM">
    <text evidence="33">Palmitoylation of the transmembrane protein and of Env polyprotein (prior to its proteolytic cleavage) is essential for their association with host cell membrane lipid rafts. Palmitoylation is therefore required for envelope trafficking to classical lipid rafts, but not for viral replication.</text>
</comment>
<dbReference type="Gene3D" id="2.170.40.20">
    <property type="entry name" value="Human immunodeficiency virus 1, Gp160, envelope glycoprotein"/>
    <property type="match status" value="2"/>
</dbReference>
<evidence type="ECO:0000256" key="5">
    <source>
        <dbReference type="ARBA" id="ARBA00004578"/>
    </source>
</evidence>
<evidence type="ECO:0000256" key="17">
    <source>
        <dbReference type="ARBA" id="ARBA00022804"/>
    </source>
</evidence>
<feature type="site" description="Cleavage; by host furin" evidence="33">
    <location>
        <begin position="518"/>
        <end position="519"/>
    </location>
</feature>
<feature type="topological domain" description="Cytoplasmic" evidence="33">
    <location>
        <begin position="714"/>
        <end position="864"/>
    </location>
</feature>
<feature type="chain" id="PRO_5023313129" description="Envelope glycoprotein gp160" evidence="33">
    <location>
        <begin position="32"/>
        <end position="864"/>
    </location>
</feature>
<comment type="subcellular location">
    <subcellularLocation>
        <location evidence="3">Host cell membrane</location>
        <topology evidence="3">Peripheral membrane protein</topology>
    </subcellularLocation>
    <subcellularLocation>
        <location evidence="1">Host cell membrane</location>
        <topology evidence="1">Single-pass type I membrane protein</topology>
    </subcellularLocation>
    <subcellularLocation>
        <location evidence="2">Host endosome membrane</location>
        <topology evidence="2">Peripheral membrane protein</topology>
    </subcellularLocation>
    <subcellularLocation>
        <location evidence="5">Host endosome membrane</location>
        <topology evidence="5">Single-pass type I membrane protein</topology>
    </subcellularLocation>
    <subcellularLocation>
        <location evidence="6">Virion membrane</location>
        <topology evidence="6">Peripheral membrane protein</topology>
    </subcellularLocation>
    <subcellularLocation>
        <location evidence="4">Virion membrane</location>
        <topology evidence="4">Single-pass type I membrane protein</topology>
    </subcellularLocation>
</comment>
<evidence type="ECO:0000256" key="22">
    <source>
        <dbReference type="ARBA" id="ARBA00022989"/>
    </source>
</evidence>
<feature type="disulfide bond" evidence="33">
    <location>
        <begin position="606"/>
        <end position="612"/>
    </location>
</feature>
<protein>
    <recommendedName>
        <fullName evidence="33">Envelope glycoprotein gp160</fullName>
    </recommendedName>
    <alternativeName>
        <fullName evidence="33">Env polyprotein</fullName>
    </alternativeName>
    <component>
        <recommendedName>
            <fullName evidence="33">Surface protein gp120</fullName>
            <shortName evidence="33">SU</shortName>
        </recommendedName>
        <alternativeName>
            <fullName evidence="33">Glycoprotein 120</fullName>
            <shortName evidence="33">gp120</shortName>
        </alternativeName>
    </component>
    <component>
        <recommendedName>
            <fullName evidence="33">Transmembrane protein gp41</fullName>
            <shortName evidence="33">TM</shortName>
        </recommendedName>
        <alternativeName>
            <fullName evidence="33">Glycoprotein 41</fullName>
            <shortName evidence="33">gp41</shortName>
        </alternativeName>
    </component>
</protein>
<evidence type="ECO:0000256" key="10">
    <source>
        <dbReference type="ARBA" id="ARBA00022570"/>
    </source>
</evidence>
<comment type="domain">
    <text evidence="33 34">The 17 amino acids long immunosuppressive region is present in many retroviral envelope proteins. Synthetic peptides derived from this relatively conserved sequence inhibit immune function in vitro and in vivo.</text>
</comment>
<keyword evidence="9 33" id="KW-1032">Host cell membrane</keyword>
<keyword evidence="27 33" id="KW-1015">Disulfide bond</keyword>
<comment type="domain">
    <text evidence="33">Some of the most genetically diverse regions of the viral genome are present in Env. They are called variable regions 1 through 5 (V1 through V5). Coreceptor usage of gp120 is determined mainly by the primary structure of the third variable region (V3) in the outer domain of gp120. The sequence of V3 determines which coreceptor, CCR5 and/or CXCR4 (corresponding to R5/macrophage, X4/T cell and R5X4/T cell and macrophage tropism), is used to trigger the fusion potential of the Env complex, and hence which cells the virus can infect. Binding to CCR5 involves a region adjacent in addition to V3.</text>
</comment>
<keyword evidence="8 33" id="KW-1170">Fusion of virus membrane with host endosomal membrane</keyword>
<keyword evidence="31 33" id="KW-1160">Virus entry into host cell</keyword>
<comment type="miscellaneous">
    <text evidence="33">Inhibitors targeting HIV-1 viral envelope proteins are used as antiretroviral drugs. Attachment of virions to the cell surface via non-specific interactions and CD4 binding can be blocked by inhibitors that include cyanovirin-N, cyclotriazadisulfonamide analogs, PRO 2000, TNX 355 and PRO 542. In addition, BMS 806 can block CD4-induced conformational changes. Env interactions with the coreceptor molecules can be targeted by CCR5 antagonists including SCH-D, maraviroc (UK 427857) and aplaviroc (GW 873140), and the CXCR4 antagonist AMD 070. Fusion of viral and cellular membranes can be inhibited by peptides such as enfuvirtide and tifuvirtide (T 1249). Resistance to inhibitors associated with mutations in Env are observed. Most of the time, single mutations confer only a modest reduction in drug susceptibility. Combination of several mutations is usually required to develop a high-level drug resistance.</text>
</comment>
<evidence type="ECO:0000256" key="9">
    <source>
        <dbReference type="ARBA" id="ARBA00022511"/>
    </source>
</evidence>
<evidence type="ECO:0000256" key="26">
    <source>
        <dbReference type="ARBA" id="ARBA00023139"/>
    </source>
</evidence>
<dbReference type="GO" id="GO:0075512">
    <property type="term" value="P:clathrin-dependent endocytosis of virus by host cell"/>
    <property type="evidence" value="ECO:0007669"/>
    <property type="project" value="UniProtKB-UniRule"/>
</dbReference>
<evidence type="ECO:0000256" key="7">
    <source>
        <dbReference type="ARBA" id="ARBA00022506"/>
    </source>
</evidence>
<keyword evidence="10 33" id="KW-1165">Clathrin-mediated endocytosis of virus by host</keyword>
<keyword evidence="26 33" id="KW-0564">Palmitate</keyword>
<evidence type="ECO:0000256" key="32">
    <source>
        <dbReference type="ARBA" id="ARBA00062028"/>
    </source>
</evidence>
<dbReference type="SUPFAM" id="SSF56502">
    <property type="entry name" value="gp120 core"/>
    <property type="match status" value="2"/>
</dbReference>
<organismHost>
    <name type="scientific">Homo sapiens</name>
    <name type="common">Human</name>
    <dbReference type="NCBI Taxonomy" id="9606"/>
</organismHost>
<evidence type="ECO:0000259" key="37">
    <source>
        <dbReference type="Pfam" id="PF00517"/>
    </source>
</evidence>
<keyword evidence="25 33" id="KW-0472">Membrane</keyword>
<dbReference type="GO" id="GO:0052031">
    <property type="term" value="P:symbiont-mediated perturbation of host defense response"/>
    <property type="evidence" value="ECO:0007669"/>
    <property type="project" value="UniProtKB-UniRule"/>
</dbReference>
<keyword evidence="23 33" id="KW-1039">Host endosome</keyword>
<feature type="region of interest" description="Immunosuppression" evidence="33">
    <location>
        <begin position="582"/>
        <end position="600"/>
    </location>
</feature>
<keyword evidence="15 33" id="KW-0053">Apoptosis</keyword>
<dbReference type="GO" id="GO:0019082">
    <property type="term" value="P:viral protein processing"/>
    <property type="evidence" value="ECO:0007669"/>
    <property type="project" value="UniProtKB-UniRule"/>
</dbReference>
<dbReference type="CDD" id="cd09909">
    <property type="entry name" value="HIV-1-like_HR1-HR2"/>
    <property type="match status" value="1"/>
</dbReference>
<keyword evidence="28 33" id="KW-0325">Glycoprotein</keyword>
<evidence type="ECO:0000256" key="28">
    <source>
        <dbReference type="ARBA" id="ARBA00023180"/>
    </source>
</evidence>
<feature type="lipid moiety-binding region" description="S-palmitoyl cysteine; by host" evidence="33">
    <location>
        <position position="772"/>
    </location>
</feature>
<evidence type="ECO:0000256" key="2">
    <source>
        <dbReference type="ARBA" id="ARBA00004433"/>
    </source>
</evidence>
<evidence type="ECO:0000256" key="18">
    <source>
        <dbReference type="ARBA" id="ARBA00022844"/>
    </source>
</evidence>
<comment type="caution">
    <text evidence="33 34">Lacks conserved residue(s) required for the propagation of feature annotation.</text>
</comment>
<evidence type="ECO:0000256" key="15">
    <source>
        <dbReference type="ARBA" id="ARBA00022703"/>
    </source>
</evidence>